<proteinExistence type="predicted"/>
<name>A0ABR2YQ75_9CHLO</name>
<evidence type="ECO:0000256" key="1">
    <source>
        <dbReference type="SAM" id="MobiDB-lite"/>
    </source>
</evidence>
<comment type="caution">
    <text evidence="2">The sequence shown here is derived from an EMBL/GenBank/DDBJ whole genome shotgun (WGS) entry which is preliminary data.</text>
</comment>
<keyword evidence="3" id="KW-1185">Reference proteome</keyword>
<evidence type="ECO:0000313" key="2">
    <source>
        <dbReference type="EMBL" id="KAK9909102.1"/>
    </source>
</evidence>
<gene>
    <name evidence="2" type="ORF">WJX75_007193</name>
</gene>
<dbReference type="Proteomes" id="UP001491310">
    <property type="component" value="Unassembled WGS sequence"/>
</dbReference>
<organism evidence="2 3">
    <name type="scientific">Coccomyxa subellipsoidea</name>
    <dbReference type="NCBI Taxonomy" id="248742"/>
    <lineage>
        <taxon>Eukaryota</taxon>
        <taxon>Viridiplantae</taxon>
        <taxon>Chlorophyta</taxon>
        <taxon>core chlorophytes</taxon>
        <taxon>Trebouxiophyceae</taxon>
        <taxon>Trebouxiophyceae incertae sedis</taxon>
        <taxon>Coccomyxaceae</taxon>
        <taxon>Coccomyxa</taxon>
    </lineage>
</organism>
<accession>A0ABR2YQ75</accession>
<evidence type="ECO:0008006" key="4">
    <source>
        <dbReference type="Google" id="ProtNLM"/>
    </source>
</evidence>
<evidence type="ECO:0000313" key="3">
    <source>
        <dbReference type="Proteomes" id="UP001491310"/>
    </source>
</evidence>
<feature type="region of interest" description="Disordered" evidence="1">
    <location>
        <begin position="50"/>
        <end position="80"/>
    </location>
</feature>
<dbReference type="EMBL" id="JALJOT010000007">
    <property type="protein sequence ID" value="KAK9909102.1"/>
    <property type="molecule type" value="Genomic_DNA"/>
</dbReference>
<sequence>MQICSSRHPCSADRLTLLSISAATSLVEADAPTAERRINFRKERHCEGALARRERTPPEKLVRRPSRGCPTRITPPMPES</sequence>
<reference evidence="2 3" key="1">
    <citation type="journal article" date="2024" name="Nat. Commun.">
        <title>Phylogenomics reveals the evolutionary origins of lichenization in chlorophyte algae.</title>
        <authorList>
            <person name="Puginier C."/>
            <person name="Libourel C."/>
            <person name="Otte J."/>
            <person name="Skaloud P."/>
            <person name="Haon M."/>
            <person name="Grisel S."/>
            <person name="Petersen M."/>
            <person name="Berrin J.G."/>
            <person name="Delaux P.M."/>
            <person name="Dal Grande F."/>
            <person name="Keller J."/>
        </authorList>
    </citation>
    <scope>NUCLEOTIDE SEQUENCE [LARGE SCALE GENOMIC DNA]</scope>
    <source>
        <strain evidence="2 3">SAG 216-7</strain>
    </source>
</reference>
<protein>
    <recommendedName>
        <fullName evidence="4">Secreted protein</fullName>
    </recommendedName>
</protein>
<feature type="compositionally biased region" description="Basic and acidic residues" evidence="1">
    <location>
        <begin position="50"/>
        <end position="62"/>
    </location>
</feature>